<dbReference type="EMBL" id="UINC01034119">
    <property type="protein sequence ID" value="SVB24461.1"/>
    <property type="molecule type" value="Genomic_DNA"/>
</dbReference>
<dbReference type="GO" id="GO:0015171">
    <property type="term" value="F:amino acid transmembrane transporter activity"/>
    <property type="evidence" value="ECO:0007669"/>
    <property type="project" value="TreeGrafter"/>
</dbReference>
<keyword evidence="3 6" id="KW-0812">Transmembrane</keyword>
<evidence type="ECO:0000256" key="6">
    <source>
        <dbReference type="SAM" id="Phobius"/>
    </source>
</evidence>
<evidence type="ECO:0008006" key="8">
    <source>
        <dbReference type="Google" id="ProtNLM"/>
    </source>
</evidence>
<evidence type="ECO:0000256" key="2">
    <source>
        <dbReference type="ARBA" id="ARBA00022475"/>
    </source>
</evidence>
<sequence length="212" mass="22422">MAAELILTLAMAGVTLGIVEGVKPGPLLTVVIRETLSSGLRAGVRAAAAPLFTDGPMIVASLLAAGWIATQPTVLLLISVLGALFLVKMGVECFSIEPPEVELSDTKASGSFRRGVLTNLLNPNVYVFWFLIGGPLMASAAAEEPLAPLAYALAFLFTLVMAKVTIAWMFDRSRGQLSVRGYRIALIACGIAMLLFAAGFAYQAYLLYPQIA</sequence>
<accession>A0A382CFM1</accession>
<proteinExistence type="predicted"/>
<dbReference type="PANTHER" id="PTHR30086">
    <property type="entry name" value="ARGININE EXPORTER PROTEIN ARGO"/>
    <property type="match status" value="1"/>
</dbReference>
<organism evidence="7">
    <name type="scientific">marine metagenome</name>
    <dbReference type="NCBI Taxonomy" id="408172"/>
    <lineage>
        <taxon>unclassified sequences</taxon>
        <taxon>metagenomes</taxon>
        <taxon>ecological metagenomes</taxon>
    </lineage>
</organism>
<dbReference type="AlphaFoldDB" id="A0A382CFM1"/>
<feature type="transmembrane region" description="Helical" evidence="6">
    <location>
        <begin position="148"/>
        <end position="170"/>
    </location>
</feature>
<dbReference type="InterPro" id="IPR001123">
    <property type="entry name" value="LeuE-type"/>
</dbReference>
<feature type="transmembrane region" description="Helical" evidence="6">
    <location>
        <begin position="58"/>
        <end position="87"/>
    </location>
</feature>
<evidence type="ECO:0000313" key="7">
    <source>
        <dbReference type="EMBL" id="SVB24461.1"/>
    </source>
</evidence>
<keyword evidence="2" id="KW-1003">Cell membrane</keyword>
<dbReference type="Pfam" id="PF01810">
    <property type="entry name" value="LysE"/>
    <property type="match status" value="1"/>
</dbReference>
<gene>
    <name evidence="7" type="ORF">METZ01_LOCUS177315</name>
</gene>
<evidence type="ECO:0000256" key="3">
    <source>
        <dbReference type="ARBA" id="ARBA00022692"/>
    </source>
</evidence>
<evidence type="ECO:0000256" key="4">
    <source>
        <dbReference type="ARBA" id="ARBA00022989"/>
    </source>
</evidence>
<reference evidence="7" key="1">
    <citation type="submission" date="2018-05" db="EMBL/GenBank/DDBJ databases">
        <authorList>
            <person name="Lanie J.A."/>
            <person name="Ng W.-L."/>
            <person name="Kazmierczak K.M."/>
            <person name="Andrzejewski T.M."/>
            <person name="Davidsen T.M."/>
            <person name="Wayne K.J."/>
            <person name="Tettelin H."/>
            <person name="Glass J.I."/>
            <person name="Rusch D."/>
            <person name="Podicherti R."/>
            <person name="Tsui H.-C.T."/>
            <person name="Winkler M.E."/>
        </authorList>
    </citation>
    <scope>NUCLEOTIDE SEQUENCE</scope>
</reference>
<evidence type="ECO:0000256" key="5">
    <source>
        <dbReference type="ARBA" id="ARBA00023136"/>
    </source>
</evidence>
<protein>
    <recommendedName>
        <fullName evidence="8">LysE family translocator</fullName>
    </recommendedName>
</protein>
<dbReference type="PANTHER" id="PTHR30086:SF20">
    <property type="entry name" value="ARGININE EXPORTER PROTEIN ARGO-RELATED"/>
    <property type="match status" value="1"/>
</dbReference>
<feature type="transmembrane region" description="Helical" evidence="6">
    <location>
        <begin position="182"/>
        <end position="205"/>
    </location>
</feature>
<keyword evidence="5 6" id="KW-0472">Membrane</keyword>
<comment type="subcellular location">
    <subcellularLocation>
        <location evidence="1">Cell membrane</location>
        <topology evidence="1">Multi-pass membrane protein</topology>
    </subcellularLocation>
</comment>
<name>A0A382CFM1_9ZZZZ</name>
<dbReference type="GO" id="GO:0005886">
    <property type="term" value="C:plasma membrane"/>
    <property type="evidence" value="ECO:0007669"/>
    <property type="project" value="UniProtKB-SubCell"/>
</dbReference>
<keyword evidence="4 6" id="KW-1133">Transmembrane helix</keyword>
<feature type="transmembrane region" description="Helical" evidence="6">
    <location>
        <begin position="123"/>
        <end position="142"/>
    </location>
</feature>
<evidence type="ECO:0000256" key="1">
    <source>
        <dbReference type="ARBA" id="ARBA00004651"/>
    </source>
</evidence>